<organism evidence="1 2">
    <name type="scientific">Aspergillus candidus</name>
    <dbReference type="NCBI Taxonomy" id="41067"/>
    <lineage>
        <taxon>Eukaryota</taxon>
        <taxon>Fungi</taxon>
        <taxon>Dikarya</taxon>
        <taxon>Ascomycota</taxon>
        <taxon>Pezizomycotina</taxon>
        <taxon>Eurotiomycetes</taxon>
        <taxon>Eurotiomycetidae</taxon>
        <taxon>Eurotiales</taxon>
        <taxon>Aspergillaceae</taxon>
        <taxon>Aspergillus</taxon>
        <taxon>Aspergillus subgen. Circumdati</taxon>
    </lineage>
</organism>
<proteinExistence type="predicted"/>
<dbReference type="AlphaFoldDB" id="A0A2I2FG54"/>
<dbReference type="Proteomes" id="UP000234585">
    <property type="component" value="Unassembled WGS sequence"/>
</dbReference>
<dbReference type="EMBL" id="KZ559128">
    <property type="protein sequence ID" value="PLB39607.1"/>
    <property type="molecule type" value="Genomic_DNA"/>
</dbReference>
<gene>
    <name evidence="1" type="ORF">BDW47DRAFT_102789</name>
</gene>
<evidence type="ECO:0000313" key="2">
    <source>
        <dbReference type="Proteomes" id="UP000234585"/>
    </source>
</evidence>
<sequence length="58" mass="6597">MSFTENPIIWKKLERAVGFTSRPLFPSDNPAGPCRNNYSGPTDLLRGNFTKFRPRHCG</sequence>
<dbReference type="OrthoDB" id="2156052at2759"/>
<keyword evidence="2" id="KW-1185">Reference proteome</keyword>
<dbReference type="RefSeq" id="XP_024673619.1">
    <property type="nucleotide sequence ID" value="XM_024811927.1"/>
</dbReference>
<evidence type="ECO:0000313" key="1">
    <source>
        <dbReference type="EMBL" id="PLB39607.1"/>
    </source>
</evidence>
<name>A0A2I2FG54_ASPCN</name>
<accession>A0A2I2FG54</accession>
<dbReference type="GeneID" id="36519087"/>
<protein>
    <submittedName>
        <fullName evidence="1">Uncharacterized protein</fullName>
    </submittedName>
</protein>
<reference evidence="1 2" key="1">
    <citation type="submission" date="2017-12" db="EMBL/GenBank/DDBJ databases">
        <authorList>
            <consortium name="DOE Joint Genome Institute"/>
            <person name="Haridas S."/>
            <person name="Kjaerbolling I."/>
            <person name="Vesth T.C."/>
            <person name="Frisvad J.C."/>
            <person name="Nybo J.L."/>
            <person name="Theobald S."/>
            <person name="Kuo A."/>
            <person name="Bowyer P."/>
            <person name="Matsuda Y."/>
            <person name="Mondo S."/>
            <person name="Lyhne E.K."/>
            <person name="Kogle M.E."/>
            <person name="Clum A."/>
            <person name="Lipzen A."/>
            <person name="Salamov A."/>
            <person name="Ngan C.Y."/>
            <person name="Daum C."/>
            <person name="Chiniquy J."/>
            <person name="Barry K."/>
            <person name="LaButti K."/>
            <person name="Simmons B.A."/>
            <person name="Magnuson J.K."/>
            <person name="Mortensen U.H."/>
            <person name="Larsen T.O."/>
            <person name="Grigoriev I.V."/>
            <person name="Baker S.E."/>
            <person name="Andersen M.R."/>
            <person name="Nordberg H.P."/>
            <person name="Cantor M.N."/>
            <person name="Hua S.X."/>
        </authorList>
    </citation>
    <scope>NUCLEOTIDE SEQUENCE [LARGE SCALE GENOMIC DNA]</scope>
    <source>
        <strain evidence="1 2">CBS 102.13</strain>
    </source>
</reference>